<evidence type="ECO:0000256" key="5">
    <source>
        <dbReference type="ARBA" id="ARBA00022660"/>
    </source>
</evidence>
<keyword evidence="9" id="KW-0496">Mitochondrion</keyword>
<dbReference type="Proteomes" id="UP000291022">
    <property type="component" value="Unassembled WGS sequence"/>
</dbReference>
<keyword evidence="7" id="KW-0249">Electron transport</keyword>
<dbReference type="GO" id="GO:0006120">
    <property type="term" value="P:mitochondrial electron transport, NADH to ubiquinone"/>
    <property type="evidence" value="ECO:0007669"/>
    <property type="project" value="InterPro"/>
</dbReference>
<keyword evidence="14" id="KW-1185">Reference proteome</keyword>
<evidence type="ECO:0000256" key="7">
    <source>
        <dbReference type="ARBA" id="ARBA00022982"/>
    </source>
</evidence>
<dbReference type="PANTHER" id="PTHR12868:SF0">
    <property type="entry name" value="NADH DEHYDROGENASE [UBIQUINONE] 1 BETA SUBCOMPLEX SUBUNIT 9"/>
    <property type="match status" value="1"/>
</dbReference>
<evidence type="ECO:0000256" key="10">
    <source>
        <dbReference type="ARBA" id="ARBA00023136"/>
    </source>
</evidence>
<sequence>MSFCICPYLTRPHKVLRLYRRALCRPLESDCVHRDKHRGFACLMRVQGEEQKNGKDVVKATELLREAEEEFWHSRHPQPHIFPESPGGTSYEGDECHKVSERCLGDWQPSREREREKWGESWERELKRLQEESRSVVPTLRLCTPPAPAQKEGDLPHLWWHTVTRPTWTALGEELSVLHMNGPRPKLCFLWRPRKPQL</sequence>
<keyword evidence="8" id="KW-0007">Acetylation</keyword>
<proteinExistence type="inferred from homology"/>
<evidence type="ECO:0000256" key="1">
    <source>
        <dbReference type="ARBA" id="ARBA00004443"/>
    </source>
</evidence>
<evidence type="ECO:0000256" key="11">
    <source>
        <dbReference type="ARBA" id="ARBA00030192"/>
    </source>
</evidence>
<dbReference type="InterPro" id="IPR033034">
    <property type="entry name" value="NDUFB9"/>
</dbReference>
<keyword evidence="6" id="KW-0999">Mitochondrion inner membrane</keyword>
<comment type="similarity">
    <text evidence="2">Belongs to the complex I LYR family.</text>
</comment>
<organism evidence="13 14">
    <name type="scientific">Ursus americanus</name>
    <name type="common">American black bear</name>
    <name type="synonym">Euarctos americanus</name>
    <dbReference type="NCBI Taxonomy" id="9643"/>
    <lineage>
        <taxon>Eukaryota</taxon>
        <taxon>Metazoa</taxon>
        <taxon>Chordata</taxon>
        <taxon>Craniata</taxon>
        <taxon>Vertebrata</taxon>
        <taxon>Euteleostomi</taxon>
        <taxon>Mammalia</taxon>
        <taxon>Eutheria</taxon>
        <taxon>Laurasiatheria</taxon>
        <taxon>Carnivora</taxon>
        <taxon>Caniformia</taxon>
        <taxon>Ursidae</taxon>
        <taxon>Ursus</taxon>
    </lineage>
</organism>
<evidence type="ECO:0000256" key="6">
    <source>
        <dbReference type="ARBA" id="ARBA00022792"/>
    </source>
</evidence>
<reference evidence="13" key="2">
    <citation type="submission" date="2025-08" db="UniProtKB">
        <authorList>
            <consortium name="Ensembl"/>
        </authorList>
    </citation>
    <scope>IDENTIFICATION</scope>
</reference>
<evidence type="ECO:0000256" key="8">
    <source>
        <dbReference type="ARBA" id="ARBA00022990"/>
    </source>
</evidence>
<name>A0A452SKW8_URSAM</name>
<dbReference type="Ensembl" id="ENSUAMT00000037046.1">
    <property type="protein sequence ID" value="ENSUAMP00000033248.1"/>
    <property type="gene ID" value="ENSUAMG00000025342.1"/>
</dbReference>
<reference evidence="14" key="1">
    <citation type="submission" date="2016-06" db="EMBL/GenBank/DDBJ databases">
        <title>De novo assembly and RNA-Seq shows season-dependent expression and editing in black bear kidneys.</title>
        <authorList>
            <person name="Korstanje R."/>
            <person name="Srivastava A."/>
            <person name="Sarsani V.K."/>
            <person name="Sheehan S.M."/>
            <person name="Seger R.L."/>
            <person name="Barter M.E."/>
            <person name="Lindqvist C."/>
            <person name="Brody L.C."/>
            <person name="Mullikin J.C."/>
        </authorList>
    </citation>
    <scope>NUCLEOTIDE SEQUENCE [LARGE SCALE GENOMIC DNA]</scope>
</reference>
<dbReference type="STRING" id="9643.ENSUAMP00000033248"/>
<evidence type="ECO:0000313" key="13">
    <source>
        <dbReference type="Ensembl" id="ENSUAMP00000033248.1"/>
    </source>
</evidence>
<keyword evidence="5" id="KW-0679">Respiratory chain</keyword>
<dbReference type="AlphaFoldDB" id="A0A452SKW8"/>
<evidence type="ECO:0000256" key="9">
    <source>
        <dbReference type="ARBA" id="ARBA00023128"/>
    </source>
</evidence>
<keyword evidence="4" id="KW-0813">Transport</keyword>
<comment type="subcellular location">
    <subcellularLocation>
        <location evidence="1">Mitochondrion inner membrane</location>
        <topology evidence="1">Peripheral membrane protein</topology>
        <orientation evidence="1">Matrix side</orientation>
    </subcellularLocation>
</comment>
<protein>
    <recommendedName>
        <fullName evidence="3">NADH dehydrogenase [ubiquinone] 1 beta subcomplex subunit 9</fullName>
    </recommendedName>
    <alternativeName>
        <fullName evidence="11">Complex I-B22</fullName>
    </alternativeName>
    <alternativeName>
        <fullName evidence="12">NADH-ubiquinone oxidoreductase B22 subunit</fullName>
    </alternativeName>
</protein>
<evidence type="ECO:0000256" key="2">
    <source>
        <dbReference type="ARBA" id="ARBA00009508"/>
    </source>
</evidence>
<keyword evidence="10" id="KW-0472">Membrane</keyword>
<evidence type="ECO:0000313" key="14">
    <source>
        <dbReference type="Proteomes" id="UP000291022"/>
    </source>
</evidence>
<reference evidence="13" key="3">
    <citation type="submission" date="2025-09" db="UniProtKB">
        <authorList>
            <consortium name="Ensembl"/>
        </authorList>
    </citation>
    <scope>IDENTIFICATION</scope>
</reference>
<accession>A0A452SKW8</accession>
<evidence type="ECO:0000256" key="3">
    <source>
        <dbReference type="ARBA" id="ARBA00018684"/>
    </source>
</evidence>
<evidence type="ECO:0000256" key="4">
    <source>
        <dbReference type="ARBA" id="ARBA00022448"/>
    </source>
</evidence>
<dbReference type="GeneTree" id="ENSGT00390000005809"/>
<dbReference type="CDD" id="cd20263">
    <property type="entry name" value="Complex1_LYR_NDUFB9_LYRM3"/>
    <property type="match status" value="1"/>
</dbReference>
<dbReference type="InterPro" id="IPR045292">
    <property type="entry name" value="Complex1_LYR_NDUFB9_LYRM3"/>
</dbReference>
<dbReference type="GO" id="GO:0005743">
    <property type="term" value="C:mitochondrial inner membrane"/>
    <property type="evidence" value="ECO:0007669"/>
    <property type="project" value="UniProtKB-SubCell"/>
</dbReference>
<evidence type="ECO:0000256" key="12">
    <source>
        <dbReference type="ARBA" id="ARBA00032528"/>
    </source>
</evidence>
<dbReference type="PANTHER" id="PTHR12868">
    <property type="entry name" value="NADH-UBIQUINONE OXIDOREDUCTASE B22 SUBUNIT"/>
    <property type="match status" value="1"/>
</dbReference>